<dbReference type="Proteomes" id="UP000217790">
    <property type="component" value="Unassembled WGS sequence"/>
</dbReference>
<sequence>MSTTEQVTPTAASVHPSAIGSGARPDTTQQYDSNAAQRATVGSQEHDEYPEQKHTGKVGYGPQYHSGPTFTDKVSGLKEVVKGKISGNQGLVQQGHERKTGELKRKEKQEDMEEDPFADQETEHNVAQEQHPDDSGTESRKT</sequence>
<dbReference type="InParanoid" id="A0A2H3D135"/>
<dbReference type="OrthoDB" id="2500073at2759"/>
<evidence type="ECO:0000256" key="1">
    <source>
        <dbReference type="SAM" id="MobiDB-lite"/>
    </source>
</evidence>
<name>A0A2H3D135_ARMGA</name>
<reference evidence="3" key="1">
    <citation type="journal article" date="2017" name="Nat. Ecol. Evol.">
        <title>Genome expansion and lineage-specific genetic innovations in the forest pathogenic fungi Armillaria.</title>
        <authorList>
            <person name="Sipos G."/>
            <person name="Prasanna A.N."/>
            <person name="Walter M.C."/>
            <person name="O'Connor E."/>
            <person name="Balint B."/>
            <person name="Krizsan K."/>
            <person name="Kiss B."/>
            <person name="Hess J."/>
            <person name="Varga T."/>
            <person name="Slot J."/>
            <person name="Riley R."/>
            <person name="Boka B."/>
            <person name="Rigling D."/>
            <person name="Barry K."/>
            <person name="Lee J."/>
            <person name="Mihaltcheva S."/>
            <person name="LaButti K."/>
            <person name="Lipzen A."/>
            <person name="Waldron R."/>
            <person name="Moloney N.M."/>
            <person name="Sperisen C."/>
            <person name="Kredics L."/>
            <person name="Vagvoelgyi C."/>
            <person name="Patrignani A."/>
            <person name="Fitzpatrick D."/>
            <person name="Nagy I."/>
            <person name="Doyle S."/>
            <person name="Anderson J.B."/>
            <person name="Grigoriev I.V."/>
            <person name="Gueldener U."/>
            <person name="Muensterkoetter M."/>
            <person name="Nagy L.G."/>
        </authorList>
    </citation>
    <scope>NUCLEOTIDE SEQUENCE [LARGE SCALE GENOMIC DNA]</scope>
    <source>
        <strain evidence="3">Ar21-2</strain>
    </source>
</reference>
<dbReference type="STRING" id="47427.A0A2H3D135"/>
<feature type="compositionally biased region" description="Basic and acidic residues" evidence="1">
    <location>
        <begin position="44"/>
        <end position="54"/>
    </location>
</feature>
<feature type="region of interest" description="Disordered" evidence="1">
    <location>
        <begin position="1"/>
        <end position="72"/>
    </location>
</feature>
<protein>
    <submittedName>
        <fullName evidence="2">Uncharacterized protein</fullName>
    </submittedName>
</protein>
<feature type="compositionally biased region" description="Acidic residues" evidence="1">
    <location>
        <begin position="110"/>
        <end position="120"/>
    </location>
</feature>
<evidence type="ECO:0000313" key="3">
    <source>
        <dbReference type="Proteomes" id="UP000217790"/>
    </source>
</evidence>
<feature type="compositionally biased region" description="Polar residues" evidence="1">
    <location>
        <begin position="26"/>
        <end position="43"/>
    </location>
</feature>
<organism evidence="2 3">
    <name type="scientific">Armillaria gallica</name>
    <name type="common">Bulbous honey fungus</name>
    <name type="synonym">Armillaria bulbosa</name>
    <dbReference type="NCBI Taxonomy" id="47427"/>
    <lineage>
        <taxon>Eukaryota</taxon>
        <taxon>Fungi</taxon>
        <taxon>Dikarya</taxon>
        <taxon>Basidiomycota</taxon>
        <taxon>Agaricomycotina</taxon>
        <taxon>Agaricomycetes</taxon>
        <taxon>Agaricomycetidae</taxon>
        <taxon>Agaricales</taxon>
        <taxon>Marasmiineae</taxon>
        <taxon>Physalacriaceae</taxon>
        <taxon>Armillaria</taxon>
    </lineage>
</organism>
<feature type="region of interest" description="Disordered" evidence="1">
    <location>
        <begin position="84"/>
        <end position="142"/>
    </location>
</feature>
<feature type="compositionally biased region" description="Basic and acidic residues" evidence="1">
    <location>
        <begin position="121"/>
        <end position="142"/>
    </location>
</feature>
<dbReference type="EMBL" id="KZ293670">
    <property type="protein sequence ID" value="PBK89009.1"/>
    <property type="molecule type" value="Genomic_DNA"/>
</dbReference>
<dbReference type="AlphaFoldDB" id="A0A2H3D135"/>
<accession>A0A2H3D135</accession>
<feature type="compositionally biased region" description="Basic and acidic residues" evidence="1">
    <location>
        <begin position="95"/>
        <end position="109"/>
    </location>
</feature>
<keyword evidence="3" id="KW-1185">Reference proteome</keyword>
<dbReference type="OMA" id="QQGHERK"/>
<evidence type="ECO:0000313" key="2">
    <source>
        <dbReference type="EMBL" id="PBK89009.1"/>
    </source>
</evidence>
<gene>
    <name evidence="2" type="ORF">ARMGADRAFT_1065331</name>
</gene>
<proteinExistence type="predicted"/>
<feature type="compositionally biased region" description="Polar residues" evidence="1">
    <location>
        <begin position="1"/>
        <end position="11"/>
    </location>
</feature>